<dbReference type="Gene3D" id="3.40.50.300">
    <property type="entry name" value="P-loop containing nucleotide triphosphate hydrolases"/>
    <property type="match status" value="2"/>
</dbReference>
<dbReference type="AlphaFoldDB" id="A0A8J1TBH6"/>
<keyword evidence="10" id="KW-1185">Reference proteome</keyword>
<keyword evidence="2 6" id="KW-0378">Hydrolase</keyword>
<sequence>QKWSSNDGLGALIISPTRELAYQTFEVLRKVGKKHDFSAGLVIGGKFIKEESERINRTNIVICTPGRLLQHMDETAYFTAHNLQILVLDEADRILDMGFAQTMNAVIENLPTKRQTLLFSATQTKSVKDLARLSLKDPMYVSVHEHSEHSTPKDLEQSYVVTEVDKKIDLLWSFVKHHLKKKILVFLASCKQVRYMAECFKKLRPGISVGCLHGGMKQLKRVDAYDEFCRKQSALLFATDIAARGLDFPAVHWVIQLDCPEDASTYIHRAGRTARYEKGGESLLILLPSEEEGMVAQLKDRKIPIQKIDVNPSKQWSIQPKIQSMCAAEVEHKEMAQRAFVSYLRSIFLMKNKEVFDVHKVDTEAFSKSLGLAIAPKIRFVAKDKQRLEAKQNNNTQPVLSKLKNKTVSSTTNDDKVSPLDSTDNVNADSEESDNESDDESGEESDASDIDDGTSEEESDDDAGNRLKAEQLLGISHDSESETDNVETMTKSKHKKDKTKKATDKDTKVKAVKKSKTIEENKTDSKNKQQKSQDKMTNKEHSKGAAFDVSDEEDDFLTVKQRHIPGADDSDVATDEEEDVLEPEKASSKKDKKKPLSKIAIAKKALKKKIKLNTKITFDEEGKAVADYGKAVNAPLDGSEEGGIDLEVAKQWMKDQDVQDKEHYRQKIKKKHKEKRMKAKEERRRLQKEKDGNTSDNDNESLDEEMSALIDGLPDPDKHYGQKEAGEDESEADSSEDEPEEGPVQKRRKLSQKTKKSHKDSESDSDNDGGESYDESASDDNMDTELQDDEALALKLLGM</sequence>
<feature type="region of interest" description="Disordered" evidence="8">
    <location>
        <begin position="389"/>
        <end position="597"/>
    </location>
</feature>
<dbReference type="SUPFAM" id="SSF52540">
    <property type="entry name" value="P-loop containing nucleoside triphosphate hydrolases"/>
    <property type="match status" value="1"/>
</dbReference>
<comment type="catalytic activity">
    <reaction evidence="7">
        <text>ATP + H2O = ADP + phosphate + H(+)</text>
        <dbReference type="Rhea" id="RHEA:13065"/>
        <dbReference type="ChEBI" id="CHEBI:15377"/>
        <dbReference type="ChEBI" id="CHEBI:15378"/>
        <dbReference type="ChEBI" id="CHEBI:30616"/>
        <dbReference type="ChEBI" id="CHEBI:43474"/>
        <dbReference type="ChEBI" id="CHEBI:456216"/>
        <dbReference type="EC" id="3.6.4.13"/>
    </reaction>
</comment>
<feature type="compositionally biased region" description="Acidic residues" evidence="8">
    <location>
        <begin position="697"/>
        <end position="706"/>
    </location>
</feature>
<dbReference type="InterPro" id="IPR011545">
    <property type="entry name" value="DEAD/DEAH_box_helicase_dom"/>
</dbReference>
<dbReference type="EMBL" id="CAIIXF020000011">
    <property type="protein sequence ID" value="CAH1799745.1"/>
    <property type="molecule type" value="Genomic_DNA"/>
</dbReference>
<feature type="compositionally biased region" description="Acidic residues" evidence="8">
    <location>
        <begin position="726"/>
        <end position="741"/>
    </location>
</feature>
<dbReference type="InterPro" id="IPR027417">
    <property type="entry name" value="P-loop_NTPase"/>
</dbReference>
<dbReference type="SMART" id="SM01178">
    <property type="entry name" value="DUF4217"/>
    <property type="match status" value="1"/>
</dbReference>
<feature type="compositionally biased region" description="Basic and acidic residues" evidence="8">
    <location>
        <begin position="516"/>
        <end position="543"/>
    </location>
</feature>
<evidence type="ECO:0000256" key="3">
    <source>
        <dbReference type="ARBA" id="ARBA00022806"/>
    </source>
</evidence>
<dbReference type="PROSITE" id="PS00039">
    <property type="entry name" value="DEAD_ATP_HELICASE"/>
    <property type="match status" value="1"/>
</dbReference>
<dbReference type="Pfam" id="PF13959">
    <property type="entry name" value="CTE_SPB4"/>
    <property type="match status" value="1"/>
</dbReference>
<comment type="function">
    <text evidence="7">RNA helicase.</text>
</comment>
<feature type="compositionally biased region" description="Acidic residues" evidence="8">
    <location>
        <begin position="429"/>
        <end position="462"/>
    </location>
</feature>
<evidence type="ECO:0000256" key="4">
    <source>
        <dbReference type="ARBA" id="ARBA00022840"/>
    </source>
</evidence>
<feature type="compositionally biased region" description="Basic and acidic residues" evidence="8">
    <location>
        <begin position="654"/>
        <end position="665"/>
    </location>
</feature>
<reference evidence="9" key="1">
    <citation type="submission" date="2022-03" db="EMBL/GenBank/DDBJ databases">
        <authorList>
            <person name="Martin C."/>
        </authorList>
    </citation>
    <scope>NUCLEOTIDE SEQUENCE</scope>
</reference>
<name>A0A8J1TBH6_OWEFU</name>
<dbReference type="OrthoDB" id="10259640at2759"/>
<keyword evidence="3 6" id="KW-0347">Helicase</keyword>
<dbReference type="InterPro" id="IPR025313">
    <property type="entry name" value="SPB4-like_CTE"/>
</dbReference>
<dbReference type="InterPro" id="IPR001650">
    <property type="entry name" value="Helicase_C-like"/>
</dbReference>
<dbReference type="EC" id="3.6.4.13" evidence="7"/>
<accession>A0A8J1TBH6</accession>
<feature type="compositionally biased region" description="Basic and acidic residues" evidence="8">
    <location>
        <begin position="500"/>
        <end position="509"/>
    </location>
</feature>
<evidence type="ECO:0000256" key="8">
    <source>
        <dbReference type="SAM" id="MobiDB-lite"/>
    </source>
</evidence>
<dbReference type="GO" id="GO:0003724">
    <property type="term" value="F:RNA helicase activity"/>
    <property type="evidence" value="ECO:0007669"/>
    <property type="project" value="UniProtKB-EC"/>
</dbReference>
<feature type="compositionally biased region" description="Basic residues" evidence="8">
    <location>
        <begin position="745"/>
        <end position="758"/>
    </location>
</feature>
<evidence type="ECO:0000256" key="6">
    <source>
        <dbReference type="RuleBase" id="RU000492"/>
    </source>
</evidence>
<feature type="compositionally biased region" description="Acidic residues" evidence="8">
    <location>
        <begin position="763"/>
        <end position="791"/>
    </location>
</feature>
<dbReference type="Pfam" id="PF00270">
    <property type="entry name" value="DEAD"/>
    <property type="match status" value="1"/>
</dbReference>
<evidence type="ECO:0000256" key="7">
    <source>
        <dbReference type="RuleBase" id="RU365068"/>
    </source>
</evidence>
<evidence type="ECO:0000313" key="10">
    <source>
        <dbReference type="Proteomes" id="UP000749559"/>
    </source>
</evidence>
<dbReference type="SMART" id="SM00490">
    <property type="entry name" value="HELICc"/>
    <property type="match status" value="1"/>
</dbReference>
<dbReference type="GO" id="GO:0003723">
    <property type="term" value="F:RNA binding"/>
    <property type="evidence" value="ECO:0007669"/>
    <property type="project" value="UniProtKB-UniRule"/>
</dbReference>
<gene>
    <name evidence="9" type="ORF">OFUS_LOCUS23720</name>
</gene>
<dbReference type="GO" id="GO:0005524">
    <property type="term" value="F:ATP binding"/>
    <property type="evidence" value="ECO:0007669"/>
    <property type="project" value="UniProtKB-UniRule"/>
</dbReference>
<dbReference type="InterPro" id="IPR014001">
    <property type="entry name" value="Helicase_ATP-bd"/>
</dbReference>
<feature type="non-terminal residue" evidence="9">
    <location>
        <position position="799"/>
    </location>
</feature>
<proteinExistence type="inferred from homology"/>
<dbReference type="CDD" id="cd18787">
    <property type="entry name" value="SF2_C_DEAD"/>
    <property type="match status" value="1"/>
</dbReference>
<dbReference type="GO" id="GO:0016787">
    <property type="term" value="F:hydrolase activity"/>
    <property type="evidence" value="ECO:0007669"/>
    <property type="project" value="UniProtKB-KW"/>
</dbReference>
<dbReference type="Pfam" id="PF00271">
    <property type="entry name" value="Helicase_C"/>
    <property type="match status" value="1"/>
</dbReference>
<protein>
    <recommendedName>
        <fullName evidence="7">ATP-dependent RNA helicase</fullName>
        <ecNumber evidence="7">3.6.4.13</ecNumber>
    </recommendedName>
</protein>
<evidence type="ECO:0000256" key="2">
    <source>
        <dbReference type="ARBA" id="ARBA00022801"/>
    </source>
</evidence>
<feature type="compositionally biased region" description="Acidic residues" evidence="8">
    <location>
        <begin position="568"/>
        <end position="581"/>
    </location>
</feature>
<dbReference type="SMART" id="SM00487">
    <property type="entry name" value="DEXDc"/>
    <property type="match status" value="1"/>
</dbReference>
<dbReference type="PROSITE" id="PS51192">
    <property type="entry name" value="HELICASE_ATP_BIND_1"/>
    <property type="match status" value="1"/>
</dbReference>
<keyword evidence="4 6" id="KW-0067">ATP-binding</keyword>
<evidence type="ECO:0000256" key="5">
    <source>
        <dbReference type="ARBA" id="ARBA00022884"/>
    </source>
</evidence>
<organism evidence="9 10">
    <name type="scientific">Owenia fusiformis</name>
    <name type="common">Polychaete worm</name>
    <dbReference type="NCBI Taxonomy" id="6347"/>
    <lineage>
        <taxon>Eukaryota</taxon>
        <taxon>Metazoa</taxon>
        <taxon>Spiralia</taxon>
        <taxon>Lophotrochozoa</taxon>
        <taxon>Annelida</taxon>
        <taxon>Polychaeta</taxon>
        <taxon>Sedentaria</taxon>
        <taxon>Canalipalpata</taxon>
        <taxon>Sabellida</taxon>
        <taxon>Oweniida</taxon>
        <taxon>Oweniidae</taxon>
        <taxon>Owenia</taxon>
    </lineage>
</organism>
<feature type="compositionally biased region" description="Basic and acidic residues" evidence="8">
    <location>
        <begin position="679"/>
        <end position="693"/>
    </location>
</feature>
<comment type="caution">
    <text evidence="9">The sequence shown here is derived from an EMBL/GenBank/DDBJ whole genome shotgun (WGS) entry which is preliminary data.</text>
</comment>
<comment type="domain">
    <text evidence="7">The Q motif is unique to and characteristic of the DEAD box family of RNA helicases and controls ATP binding and hydrolysis.</text>
</comment>
<comment type="similarity">
    <text evidence="6">Belongs to the DEAD box helicase family.</text>
</comment>
<keyword evidence="5 7" id="KW-0694">RNA-binding</keyword>
<feature type="compositionally biased region" description="Basic and acidic residues" evidence="8">
    <location>
        <begin position="715"/>
        <end position="725"/>
    </location>
</feature>
<keyword evidence="1 6" id="KW-0547">Nucleotide-binding</keyword>
<dbReference type="PANTHER" id="PTHR24031">
    <property type="entry name" value="RNA HELICASE"/>
    <property type="match status" value="1"/>
</dbReference>
<evidence type="ECO:0000313" key="9">
    <source>
        <dbReference type="EMBL" id="CAH1799745.1"/>
    </source>
</evidence>
<feature type="region of interest" description="Disordered" evidence="8">
    <location>
        <begin position="654"/>
        <end position="799"/>
    </location>
</feature>
<dbReference type="PROSITE" id="PS51194">
    <property type="entry name" value="HELICASE_CTER"/>
    <property type="match status" value="1"/>
</dbReference>
<dbReference type="Proteomes" id="UP000749559">
    <property type="component" value="Unassembled WGS sequence"/>
</dbReference>
<feature type="compositionally biased region" description="Basic residues" evidence="8">
    <location>
        <begin position="666"/>
        <end position="678"/>
    </location>
</feature>
<evidence type="ECO:0000256" key="1">
    <source>
        <dbReference type="ARBA" id="ARBA00022741"/>
    </source>
</evidence>
<dbReference type="InterPro" id="IPR000629">
    <property type="entry name" value="RNA-helicase_DEAD-box_CS"/>
</dbReference>